<accession>A0A2V1E1K5</accession>
<dbReference type="EMBL" id="KZ805322">
    <property type="protein sequence ID" value="PVI04301.1"/>
    <property type="molecule type" value="Genomic_DNA"/>
</dbReference>
<protein>
    <submittedName>
        <fullName evidence="2">Uncharacterized protein</fullName>
    </submittedName>
</protein>
<dbReference type="PANTHER" id="PTHR28002:SF1">
    <property type="entry name" value="MIOREX COMPLEX COMPONENT 11"/>
    <property type="match status" value="1"/>
</dbReference>
<proteinExistence type="predicted"/>
<reference evidence="2 3" key="1">
    <citation type="journal article" date="2018" name="Sci. Rep.">
        <title>Comparative genomics provides insights into the lifestyle and reveals functional heterogeneity of dark septate endophytic fungi.</title>
        <authorList>
            <person name="Knapp D.G."/>
            <person name="Nemeth J.B."/>
            <person name="Barry K."/>
            <person name="Hainaut M."/>
            <person name="Henrissat B."/>
            <person name="Johnson J."/>
            <person name="Kuo A."/>
            <person name="Lim J.H.P."/>
            <person name="Lipzen A."/>
            <person name="Nolan M."/>
            <person name="Ohm R.A."/>
            <person name="Tamas L."/>
            <person name="Grigoriev I.V."/>
            <person name="Spatafora J.W."/>
            <person name="Nagy L.G."/>
            <person name="Kovacs G.M."/>
        </authorList>
    </citation>
    <scope>NUCLEOTIDE SEQUENCE [LARGE SCALE GENOMIC DNA]</scope>
    <source>
        <strain evidence="2 3">DSE2036</strain>
    </source>
</reference>
<dbReference type="InterPro" id="IPR018811">
    <property type="entry name" value="MRX11"/>
</dbReference>
<name>A0A2V1E1K5_9PLEO</name>
<dbReference type="STRING" id="97972.A0A2V1E1K5"/>
<evidence type="ECO:0000313" key="2">
    <source>
        <dbReference type="EMBL" id="PVI04301.1"/>
    </source>
</evidence>
<gene>
    <name evidence="2" type="ORF">DM02DRAFT_625009</name>
</gene>
<dbReference type="AlphaFoldDB" id="A0A2V1E1K5"/>
<evidence type="ECO:0000313" key="3">
    <source>
        <dbReference type="Proteomes" id="UP000244855"/>
    </source>
</evidence>
<dbReference type="Proteomes" id="UP000244855">
    <property type="component" value="Unassembled WGS sequence"/>
</dbReference>
<keyword evidence="3" id="KW-1185">Reference proteome</keyword>
<sequence length="410" mass="45274">MCFGNSYKESTKLESGSGVRETYESNPAGLCGGCFDDEEIVVASRPRVVHPTYRVHQRYGAGPTSYYPAHYYAAPPGMVRPVPSGVYYGGIGYGGGRYVGGGRVALPSPPVLPWGSRSTSYKFDRPTTTPLASHFCLLLCSAMEQRHALPKPRHSYTYVPQPGRRGVLVHNGQINNGAPPTGVYPGGIGYSAGYVPPYAAGYGVHPGGVGYYPGVYGSLYHTRPHYYGPNTHYSTYSRNYWNYPSSYYNFPTYRYYSPYATYGVGCGTYANYYFPYQRTYYTPGVAAAPGYSYAYQTMAPAVAVVNPQAPVPPHPPVAPVAAPAPVNAPVQPGPPLRSVVEHQNQVEAARSGAYAPRYIKPAHANDNDRFWCQEATGEWHLRSYYQIERECQPGEWLMNPDFGFLCFHRR</sequence>
<dbReference type="PANTHER" id="PTHR28002">
    <property type="entry name" value="MIOREX COMPLEX COMPONENT 11"/>
    <property type="match status" value="1"/>
</dbReference>
<organism evidence="2 3">
    <name type="scientific">Periconia macrospinosa</name>
    <dbReference type="NCBI Taxonomy" id="97972"/>
    <lineage>
        <taxon>Eukaryota</taxon>
        <taxon>Fungi</taxon>
        <taxon>Dikarya</taxon>
        <taxon>Ascomycota</taxon>
        <taxon>Pezizomycotina</taxon>
        <taxon>Dothideomycetes</taxon>
        <taxon>Pleosporomycetidae</taxon>
        <taxon>Pleosporales</taxon>
        <taxon>Massarineae</taxon>
        <taxon>Periconiaceae</taxon>
        <taxon>Periconia</taxon>
    </lineage>
</organism>
<dbReference type="GO" id="GO:0005739">
    <property type="term" value="C:mitochondrion"/>
    <property type="evidence" value="ECO:0007669"/>
    <property type="project" value="TreeGrafter"/>
</dbReference>
<feature type="region of interest" description="Disordered" evidence="1">
    <location>
        <begin position="1"/>
        <end position="20"/>
    </location>
</feature>
<evidence type="ECO:0000256" key="1">
    <source>
        <dbReference type="SAM" id="MobiDB-lite"/>
    </source>
</evidence>
<dbReference type="OrthoDB" id="5194044at2759"/>